<dbReference type="EMBL" id="JABBWD010000002">
    <property type="protein sequence ID" value="KAG1783013.1"/>
    <property type="molecule type" value="Genomic_DNA"/>
</dbReference>
<name>A0A9P7A6I3_9AGAM</name>
<reference evidence="2" key="1">
    <citation type="journal article" date="2020" name="New Phytol.">
        <title>Comparative genomics reveals dynamic genome evolution in host specialist ectomycorrhizal fungi.</title>
        <authorList>
            <person name="Lofgren L.A."/>
            <person name="Nguyen N.H."/>
            <person name="Vilgalys R."/>
            <person name="Ruytinx J."/>
            <person name="Liao H.L."/>
            <person name="Branco S."/>
            <person name="Kuo A."/>
            <person name="LaButti K."/>
            <person name="Lipzen A."/>
            <person name="Andreopoulos W."/>
            <person name="Pangilinan J."/>
            <person name="Riley R."/>
            <person name="Hundley H."/>
            <person name="Na H."/>
            <person name="Barry K."/>
            <person name="Grigoriev I.V."/>
            <person name="Stajich J.E."/>
            <person name="Kennedy P.G."/>
        </authorList>
    </citation>
    <scope>NUCLEOTIDE SEQUENCE</scope>
    <source>
        <strain evidence="2">DOB743</strain>
    </source>
</reference>
<evidence type="ECO:0000256" key="1">
    <source>
        <dbReference type="SAM" id="SignalP"/>
    </source>
</evidence>
<dbReference type="Proteomes" id="UP000714275">
    <property type="component" value="Unassembled WGS sequence"/>
</dbReference>
<gene>
    <name evidence="2" type="ORF">EV702DRAFT_1059571</name>
</gene>
<proteinExistence type="predicted"/>
<evidence type="ECO:0000313" key="3">
    <source>
        <dbReference type="Proteomes" id="UP000714275"/>
    </source>
</evidence>
<sequence length="116" mass="13476">MLIGSWTGASLTFVSWFMFRYGIPDDYKCILGVRFYLWRLCGTGTCQGGWGPRILLIVAWPSWCLGWRSHTTVSRILNGSPEGTTKLYQQTDCQCWRRRLMDVTELYDLRGFHGVR</sequence>
<comment type="caution">
    <text evidence="2">The sequence shown here is derived from an EMBL/GenBank/DDBJ whole genome shotgun (WGS) entry which is preliminary data.</text>
</comment>
<organism evidence="2 3">
    <name type="scientific">Suillus placidus</name>
    <dbReference type="NCBI Taxonomy" id="48579"/>
    <lineage>
        <taxon>Eukaryota</taxon>
        <taxon>Fungi</taxon>
        <taxon>Dikarya</taxon>
        <taxon>Basidiomycota</taxon>
        <taxon>Agaricomycotina</taxon>
        <taxon>Agaricomycetes</taxon>
        <taxon>Agaricomycetidae</taxon>
        <taxon>Boletales</taxon>
        <taxon>Suillineae</taxon>
        <taxon>Suillaceae</taxon>
        <taxon>Suillus</taxon>
    </lineage>
</organism>
<feature type="signal peptide" evidence="1">
    <location>
        <begin position="1"/>
        <end position="22"/>
    </location>
</feature>
<feature type="non-terminal residue" evidence="2">
    <location>
        <position position="116"/>
    </location>
</feature>
<feature type="chain" id="PRO_5040446592" evidence="1">
    <location>
        <begin position="23"/>
        <end position="116"/>
    </location>
</feature>
<dbReference type="AlphaFoldDB" id="A0A9P7A6I3"/>
<accession>A0A9P7A6I3</accession>
<keyword evidence="3" id="KW-1185">Reference proteome</keyword>
<protein>
    <submittedName>
        <fullName evidence="2">Uncharacterized protein</fullName>
    </submittedName>
</protein>
<keyword evidence="1" id="KW-0732">Signal</keyword>
<evidence type="ECO:0000313" key="2">
    <source>
        <dbReference type="EMBL" id="KAG1783013.1"/>
    </source>
</evidence>